<feature type="non-terminal residue" evidence="1">
    <location>
        <position position="116"/>
    </location>
</feature>
<reference evidence="1 2" key="2">
    <citation type="journal article" date="2018" name="New Phytol.">
        <title>High intraspecific genome diversity in the model arbuscular mycorrhizal symbiont Rhizophagus irregularis.</title>
        <authorList>
            <person name="Chen E.C.H."/>
            <person name="Morin E."/>
            <person name="Beaudet D."/>
            <person name="Noel J."/>
            <person name="Yildirir G."/>
            <person name="Ndikumana S."/>
            <person name="Charron P."/>
            <person name="St-Onge C."/>
            <person name="Giorgi J."/>
            <person name="Kruger M."/>
            <person name="Marton T."/>
            <person name="Ropars J."/>
            <person name="Grigoriev I.V."/>
            <person name="Hainaut M."/>
            <person name="Henrissat B."/>
            <person name="Roux C."/>
            <person name="Martin F."/>
            <person name="Corradi N."/>
        </authorList>
    </citation>
    <scope>NUCLEOTIDE SEQUENCE [LARGE SCALE GENOMIC DNA]</scope>
    <source>
        <strain evidence="1 2">DAOM 197198</strain>
    </source>
</reference>
<keyword evidence="2" id="KW-1185">Reference proteome</keyword>
<dbReference type="EMBL" id="AUPC02000094">
    <property type="protein sequence ID" value="POG72526.1"/>
    <property type="molecule type" value="Genomic_DNA"/>
</dbReference>
<proteinExistence type="predicted"/>
<dbReference type="VEuPathDB" id="FungiDB:RhiirFUN_025146"/>
<comment type="caution">
    <text evidence="1">The sequence shown here is derived from an EMBL/GenBank/DDBJ whole genome shotgun (WGS) entry which is preliminary data.</text>
</comment>
<organism evidence="1 2">
    <name type="scientific">Rhizophagus irregularis (strain DAOM 181602 / DAOM 197198 / MUCL 43194)</name>
    <name type="common">Arbuscular mycorrhizal fungus</name>
    <name type="synonym">Glomus intraradices</name>
    <dbReference type="NCBI Taxonomy" id="747089"/>
    <lineage>
        <taxon>Eukaryota</taxon>
        <taxon>Fungi</taxon>
        <taxon>Fungi incertae sedis</taxon>
        <taxon>Mucoromycota</taxon>
        <taxon>Glomeromycotina</taxon>
        <taxon>Glomeromycetes</taxon>
        <taxon>Glomerales</taxon>
        <taxon>Glomeraceae</taxon>
        <taxon>Rhizophagus</taxon>
    </lineage>
</organism>
<evidence type="ECO:0000313" key="1">
    <source>
        <dbReference type="EMBL" id="POG72526.1"/>
    </source>
</evidence>
<dbReference type="Proteomes" id="UP000018888">
    <property type="component" value="Unassembled WGS sequence"/>
</dbReference>
<gene>
    <name evidence="1" type="ORF">GLOIN_2v1426703</name>
</gene>
<evidence type="ECO:0000313" key="2">
    <source>
        <dbReference type="Proteomes" id="UP000018888"/>
    </source>
</evidence>
<reference evidence="1 2" key="1">
    <citation type="journal article" date="2013" name="Proc. Natl. Acad. Sci. U.S.A.">
        <title>Genome of an arbuscular mycorrhizal fungus provides insight into the oldest plant symbiosis.</title>
        <authorList>
            <person name="Tisserant E."/>
            <person name="Malbreil M."/>
            <person name="Kuo A."/>
            <person name="Kohler A."/>
            <person name="Symeonidi A."/>
            <person name="Balestrini R."/>
            <person name="Charron P."/>
            <person name="Duensing N."/>
            <person name="Frei Dit Frey N."/>
            <person name="Gianinazzi-Pearson V."/>
            <person name="Gilbert L.B."/>
            <person name="Handa Y."/>
            <person name="Herr J.R."/>
            <person name="Hijri M."/>
            <person name="Koul R."/>
            <person name="Kawaguchi M."/>
            <person name="Krajinski F."/>
            <person name="Lammers P.J."/>
            <person name="Masclaux F.G."/>
            <person name="Murat C."/>
            <person name="Morin E."/>
            <person name="Ndikumana S."/>
            <person name="Pagni M."/>
            <person name="Petitpierre D."/>
            <person name="Requena N."/>
            <person name="Rosikiewicz P."/>
            <person name="Riley R."/>
            <person name="Saito K."/>
            <person name="San Clemente H."/>
            <person name="Shapiro H."/>
            <person name="van Tuinen D."/>
            <person name="Becard G."/>
            <person name="Bonfante P."/>
            <person name="Paszkowski U."/>
            <person name="Shachar-Hill Y.Y."/>
            <person name="Tuskan G.A."/>
            <person name="Young P.W."/>
            <person name="Sanders I.R."/>
            <person name="Henrissat B."/>
            <person name="Rensing S.A."/>
            <person name="Grigoriev I.V."/>
            <person name="Corradi N."/>
            <person name="Roux C."/>
            <person name="Martin F."/>
        </authorList>
    </citation>
    <scope>NUCLEOTIDE SEQUENCE [LARGE SCALE GENOMIC DNA]</scope>
    <source>
        <strain evidence="1 2">DAOM 197198</strain>
    </source>
</reference>
<accession>A0A2P4Q4H4</accession>
<protein>
    <submittedName>
        <fullName evidence="1">Uncharacterized protein</fullName>
    </submittedName>
</protein>
<feature type="non-terminal residue" evidence="1">
    <location>
        <position position="1"/>
    </location>
</feature>
<sequence>ILKLITKHFYLHSLIPNDSNEYFLTDEIWIISVKEMYDFYIKYDLRNIWAYMWMNWYQKDHWILWARAANSDELCLFKTTMLIESHWKVVKQDFLPKFFRPRLDLMVFIIINRLLP</sequence>
<dbReference type="AlphaFoldDB" id="A0A2P4Q4H4"/>
<name>A0A2P4Q4H4_RHIID</name>